<dbReference type="EMBL" id="CZQD01000031">
    <property type="protein sequence ID" value="CUS56651.1"/>
    <property type="molecule type" value="Genomic_DNA"/>
</dbReference>
<dbReference type="AlphaFoldDB" id="A0A160TZU4"/>
<proteinExistence type="predicted"/>
<evidence type="ECO:0000313" key="1">
    <source>
        <dbReference type="EMBL" id="CUS56651.1"/>
    </source>
</evidence>
<gene>
    <name evidence="1" type="ORF">MGWOODY_Hyp238</name>
</gene>
<protein>
    <submittedName>
        <fullName evidence="1">Uncharacterized protein</fullName>
    </submittedName>
</protein>
<sequence length="145" mass="15927">MPSRAPAQAKLRGGAEFGIKELLTRDGGLEHWRPAVSSRFPLDDEDRATLARLFPTIPTALTSLAALREALLAEGDEVVVEKRRHIATDAGGLRAEIAKASLGGQQYSTLCLEHENPAELTRQVDRFGFGDWSNVSYPDWITRNA</sequence>
<organism evidence="1">
    <name type="scientific">hydrothermal vent metagenome</name>
    <dbReference type="NCBI Taxonomy" id="652676"/>
    <lineage>
        <taxon>unclassified sequences</taxon>
        <taxon>metagenomes</taxon>
        <taxon>ecological metagenomes</taxon>
    </lineage>
</organism>
<reference evidence="1" key="1">
    <citation type="submission" date="2015-10" db="EMBL/GenBank/DDBJ databases">
        <authorList>
            <person name="Gilbert D.G."/>
        </authorList>
    </citation>
    <scope>NUCLEOTIDE SEQUENCE</scope>
</reference>
<accession>A0A160TZU4</accession>
<name>A0A160TZU4_9ZZZZ</name>